<keyword evidence="1" id="KW-0732">Signal</keyword>
<dbReference type="KEGG" id="ral:Rumal_2804"/>
<organism evidence="3 4">
    <name type="scientific">Ruminococcus albus (strain ATCC 27210 / DSM 20455 / JCM 14654 / NCDO 2250 / 7)</name>
    <dbReference type="NCBI Taxonomy" id="697329"/>
    <lineage>
        <taxon>Bacteria</taxon>
        <taxon>Bacillati</taxon>
        <taxon>Bacillota</taxon>
        <taxon>Clostridia</taxon>
        <taxon>Eubacteriales</taxon>
        <taxon>Oscillospiraceae</taxon>
        <taxon>Ruminococcus</taxon>
    </lineage>
</organism>
<feature type="domain" description="SH3b" evidence="2">
    <location>
        <begin position="173"/>
        <end position="240"/>
    </location>
</feature>
<dbReference type="PROSITE" id="PS51781">
    <property type="entry name" value="SH3B"/>
    <property type="match status" value="1"/>
</dbReference>
<evidence type="ECO:0000256" key="1">
    <source>
        <dbReference type="SAM" id="SignalP"/>
    </source>
</evidence>
<dbReference type="eggNOG" id="COG4991">
    <property type="taxonomic scope" value="Bacteria"/>
</dbReference>
<evidence type="ECO:0000313" key="3">
    <source>
        <dbReference type="EMBL" id="ADU23273.1"/>
    </source>
</evidence>
<dbReference type="InterPro" id="IPR003646">
    <property type="entry name" value="SH3-like_bac-type"/>
</dbReference>
<feature type="chain" id="PRO_5038541227" evidence="1">
    <location>
        <begin position="23"/>
        <end position="240"/>
    </location>
</feature>
<dbReference type="STRING" id="697329.Rumal_2804"/>
<feature type="signal peptide" evidence="1">
    <location>
        <begin position="1"/>
        <end position="22"/>
    </location>
</feature>
<name>E6UHY6_RUMA7</name>
<reference evidence="3 4" key="1">
    <citation type="journal article" date="2011" name="J. Bacteriol.">
        <title>Complete genome of the cellulolytic ruminal bacterium Ruminococcus albus 7.</title>
        <authorList>
            <person name="Suen G."/>
            <person name="Stevenson D.M."/>
            <person name="Bruce D.C."/>
            <person name="Chertkov O."/>
            <person name="Copeland A."/>
            <person name="Cheng J.F."/>
            <person name="Detter C."/>
            <person name="Detter J.C."/>
            <person name="Goodwin L.A."/>
            <person name="Han C.S."/>
            <person name="Hauser L.J."/>
            <person name="Ivanova N.N."/>
            <person name="Kyrpides N.C."/>
            <person name="Land M.L."/>
            <person name="Lapidus A."/>
            <person name="Lucas S."/>
            <person name="Ovchinnikova G."/>
            <person name="Pitluck S."/>
            <person name="Tapia R."/>
            <person name="Woyke T."/>
            <person name="Boyum J."/>
            <person name="Mead D."/>
            <person name="Weimer P.J."/>
        </authorList>
    </citation>
    <scope>NUCLEOTIDE SEQUENCE [LARGE SCALE GENOMIC DNA]</scope>
    <source>
        <strain evidence="4">ATCC 27210 / DSM 20455 / JCM 14654 / NCDO 2250 / 7</strain>
    </source>
</reference>
<dbReference type="Proteomes" id="UP000006919">
    <property type="component" value="Chromosome"/>
</dbReference>
<dbReference type="EMBL" id="CP002403">
    <property type="protein sequence ID" value="ADU23273.1"/>
    <property type="molecule type" value="Genomic_DNA"/>
</dbReference>
<dbReference type="Gene3D" id="2.30.30.40">
    <property type="entry name" value="SH3 Domains"/>
    <property type="match status" value="1"/>
</dbReference>
<dbReference type="HOGENOM" id="CLU_1155708_0_0_9"/>
<sequence precursor="true">MCKNFWKVIIAVLTMAALGSCGQVGKGDSSETEPIFTSGVSYTKRSVHTTKTATFAVGDIDADDGDADGNYTTTTTVTGTLENDQLFSDDVDEDIRATQRTVAKTYYSLPEHNGTTAPAVTVSAEKTTTTANGTIAIEDPSARATRRSSAVTTTSFAPDKMFEMKPDMRYDSGRKYTVTSDTTYLNLRYGPSKDYDIKTTIPDGYSVLGIGETVGPDGNVWVYTSYNGTFGWVMRELLGY</sequence>
<gene>
    <name evidence="3" type="ordered locus">Rumal_2804</name>
</gene>
<evidence type="ECO:0000313" key="4">
    <source>
        <dbReference type="Proteomes" id="UP000006919"/>
    </source>
</evidence>
<dbReference type="OrthoDB" id="1819591at2"/>
<protein>
    <submittedName>
        <fullName evidence="3">SH3 type 3 domain protein</fullName>
    </submittedName>
</protein>
<dbReference type="AlphaFoldDB" id="E6UHY6"/>
<proteinExistence type="predicted"/>
<evidence type="ECO:0000259" key="2">
    <source>
        <dbReference type="PROSITE" id="PS51781"/>
    </source>
</evidence>
<dbReference type="PROSITE" id="PS51257">
    <property type="entry name" value="PROKAR_LIPOPROTEIN"/>
    <property type="match status" value="1"/>
</dbReference>
<accession>E6UHY6</accession>